<proteinExistence type="predicted"/>
<evidence type="ECO:0000313" key="3">
    <source>
        <dbReference type="Proteomes" id="UP000294239"/>
    </source>
</evidence>
<accession>A0ABY1YE84</accession>
<feature type="compositionally biased region" description="Polar residues" evidence="1">
    <location>
        <begin position="138"/>
        <end position="149"/>
    </location>
</feature>
<dbReference type="EMBL" id="SISF01000023">
    <property type="protein sequence ID" value="TBN16951.1"/>
    <property type="molecule type" value="Genomic_DNA"/>
</dbReference>
<reference evidence="2 3" key="1">
    <citation type="submission" date="2019-02" db="EMBL/GenBank/DDBJ databases">
        <title>Current taxonomic status of genus Agrobacterium and description of Agrobacterium cavarae sp. nov. isolated from maize roots.</title>
        <authorList>
            <person name="Flores-Felix J.D."/>
            <person name="Menendez E."/>
            <person name="Ramirez-Bahena M.H."/>
            <person name="Garcia-Fraile P."/>
            <person name="Velazquez E."/>
        </authorList>
    </citation>
    <scope>NUCLEOTIDE SEQUENCE [LARGE SCALE GENOMIC DNA]</scope>
    <source>
        <strain evidence="2 3">RZME10</strain>
    </source>
</reference>
<keyword evidence="3" id="KW-1185">Reference proteome</keyword>
<organism evidence="2 3">
    <name type="scientific">Agrobacterium cavarae</name>
    <dbReference type="NCBI Taxonomy" id="2528239"/>
    <lineage>
        <taxon>Bacteria</taxon>
        <taxon>Pseudomonadati</taxon>
        <taxon>Pseudomonadota</taxon>
        <taxon>Alphaproteobacteria</taxon>
        <taxon>Hyphomicrobiales</taxon>
        <taxon>Rhizobiaceae</taxon>
        <taxon>Rhizobium/Agrobacterium group</taxon>
        <taxon>Agrobacterium</taxon>
    </lineage>
</organism>
<comment type="caution">
    <text evidence="2">The sequence shown here is derived from an EMBL/GenBank/DDBJ whole genome shotgun (WGS) entry which is preliminary data.</text>
</comment>
<dbReference type="Pfam" id="PF13730">
    <property type="entry name" value="HTH_36"/>
    <property type="match status" value="1"/>
</dbReference>
<gene>
    <name evidence="2" type="ORF">EYC79_03830</name>
</gene>
<dbReference type="RefSeq" id="WP_130977191.1">
    <property type="nucleotide sequence ID" value="NZ_SISF01000023.1"/>
</dbReference>
<name>A0ABY1YE84_9HYPH</name>
<evidence type="ECO:0000313" key="2">
    <source>
        <dbReference type="EMBL" id="TBN16951.1"/>
    </source>
</evidence>
<protein>
    <submittedName>
        <fullName evidence="2">Helix-turn-helix domain-containing protein</fullName>
    </submittedName>
</protein>
<feature type="region of interest" description="Disordered" evidence="1">
    <location>
        <begin position="109"/>
        <end position="182"/>
    </location>
</feature>
<sequence>MAHLEENDILFAHKALTLMAGLTDATKRVAGAIIDHFNKRTGQCDPGIDRLSTLLGINRATVIRATETLNELGLIQKNSHGGKSHRASYLPNWAAFQAAVSEWDARMKSGKAPSNDTSNVAGLRRSRSQGCDVKGRTLATQTLRRNPSNKPIEPEQVETPVPKPSQQQARQASNGLWKGNKPDAQRAMRLPISGGQSVSHSQAAKSAAERRWYAQVHSLGEMAEADVLDWMTADRQEEATQAEMKRRGGGIEFIVSAMRSNTLRAMH</sequence>
<dbReference type="GeneID" id="301040304"/>
<feature type="compositionally biased region" description="Polar residues" evidence="1">
    <location>
        <begin position="164"/>
        <end position="174"/>
    </location>
</feature>
<evidence type="ECO:0000256" key="1">
    <source>
        <dbReference type="SAM" id="MobiDB-lite"/>
    </source>
</evidence>
<dbReference type="Proteomes" id="UP000294239">
    <property type="component" value="Unassembled WGS sequence"/>
</dbReference>